<feature type="transmembrane region" description="Helical" evidence="7">
    <location>
        <begin position="218"/>
        <end position="241"/>
    </location>
</feature>
<evidence type="ECO:0008006" key="10">
    <source>
        <dbReference type="Google" id="ProtNLM"/>
    </source>
</evidence>
<evidence type="ECO:0000313" key="8">
    <source>
        <dbReference type="EMBL" id="GHP07124.1"/>
    </source>
</evidence>
<dbReference type="InterPro" id="IPR024002">
    <property type="entry name" value="For/NO2_transpt_CS"/>
</dbReference>
<dbReference type="PROSITE" id="PS01005">
    <property type="entry name" value="FORMATE_NITRITE_TP_1"/>
    <property type="match status" value="1"/>
</dbReference>
<dbReference type="InterPro" id="IPR000292">
    <property type="entry name" value="For/NO2_transpt"/>
</dbReference>
<evidence type="ECO:0000256" key="2">
    <source>
        <dbReference type="ARBA" id="ARBA00022692"/>
    </source>
</evidence>
<feature type="region of interest" description="Disordered" evidence="6">
    <location>
        <begin position="29"/>
        <end position="48"/>
    </location>
</feature>
<dbReference type="Pfam" id="PF01226">
    <property type="entry name" value="Form_Nir_trans"/>
    <property type="match status" value="1"/>
</dbReference>
<feature type="transmembrane region" description="Helical" evidence="7">
    <location>
        <begin position="298"/>
        <end position="321"/>
    </location>
</feature>
<evidence type="ECO:0000256" key="4">
    <source>
        <dbReference type="ARBA" id="ARBA00023136"/>
    </source>
</evidence>
<proteinExistence type="inferred from homology"/>
<dbReference type="AlphaFoldDB" id="A0A830HJ25"/>
<protein>
    <recommendedName>
        <fullName evidence="10">Formate/nitrite transporter</fullName>
    </recommendedName>
</protein>
<name>A0A830HJ25_9CHLO</name>
<dbReference type="PROSITE" id="PS01006">
    <property type="entry name" value="FORMATE_NITRITE_TP_2"/>
    <property type="match status" value="1"/>
</dbReference>
<dbReference type="InterPro" id="IPR023271">
    <property type="entry name" value="Aquaporin-like"/>
</dbReference>
<comment type="similarity">
    <text evidence="5">Belongs to the FNT transporter (TC 1.A.16) family.</text>
</comment>
<evidence type="ECO:0000256" key="3">
    <source>
        <dbReference type="ARBA" id="ARBA00022989"/>
    </source>
</evidence>
<keyword evidence="2 7" id="KW-0812">Transmembrane</keyword>
<organism evidence="8 9">
    <name type="scientific">Pycnococcus provasolii</name>
    <dbReference type="NCBI Taxonomy" id="41880"/>
    <lineage>
        <taxon>Eukaryota</taxon>
        <taxon>Viridiplantae</taxon>
        <taxon>Chlorophyta</taxon>
        <taxon>Pseudoscourfieldiophyceae</taxon>
        <taxon>Pseudoscourfieldiales</taxon>
        <taxon>Pycnococcaceae</taxon>
        <taxon>Pycnococcus</taxon>
    </lineage>
</organism>
<dbReference type="PANTHER" id="PTHR30520:SF6">
    <property type="entry name" value="FORMATE_NITRATE FAMILY TRANSPORTER (EUROFUNG)"/>
    <property type="match status" value="1"/>
</dbReference>
<feature type="transmembrane region" description="Helical" evidence="7">
    <location>
        <begin position="97"/>
        <end position="115"/>
    </location>
</feature>
<feature type="transmembrane region" description="Helical" evidence="7">
    <location>
        <begin position="146"/>
        <end position="170"/>
    </location>
</feature>
<keyword evidence="4 7" id="KW-0472">Membrane</keyword>
<keyword evidence="9" id="KW-1185">Reference proteome</keyword>
<gene>
    <name evidence="8" type="ORF">PPROV_000586700</name>
</gene>
<evidence type="ECO:0000256" key="5">
    <source>
        <dbReference type="ARBA" id="ARBA00049660"/>
    </source>
</evidence>
<accession>A0A830HJ25</accession>
<comment type="subcellular location">
    <subcellularLocation>
        <location evidence="1">Membrane</location>
        <topology evidence="1">Multi-pass membrane protein</topology>
    </subcellularLocation>
</comment>
<dbReference type="PANTHER" id="PTHR30520">
    <property type="entry name" value="FORMATE TRANSPORTER-RELATED"/>
    <property type="match status" value="1"/>
</dbReference>
<feature type="region of interest" description="Disordered" evidence="6">
    <location>
        <begin position="56"/>
        <end position="76"/>
    </location>
</feature>
<evidence type="ECO:0000256" key="6">
    <source>
        <dbReference type="SAM" id="MobiDB-lite"/>
    </source>
</evidence>
<dbReference type="OrthoDB" id="4829at2759"/>
<sequence length="324" mass="33415">MAALCSRRVGTISNARRVLRRQLQQRGGGVVISSSSAKPSLPPTDVSPIDDVVTKWERKESSPASTPPPPNALPPKATFGAVLKASQMKANMKTDTLFVLGIAAGALIGFGALLMNNVGGSSPALMAANPGACNFLKGAVGLPTGLFMVVITGAELFTGNVMVMLSGLLAKTVQTADLVRNWVVSYAGNLVGSLLLACIATVGQVPTAAITKVAATKAALPFTVCVAKGLMCNWLVCLAVWGAMASNTVAGKAAAIFLPISAFIALGLEHSVANMFLLPCGKMMGADVTWKQIFANNILPVTIGNVLGAAVFVAGIHYFAYGRE</sequence>
<evidence type="ECO:0000256" key="1">
    <source>
        <dbReference type="ARBA" id="ARBA00004141"/>
    </source>
</evidence>
<feature type="transmembrane region" description="Helical" evidence="7">
    <location>
        <begin position="182"/>
        <end position="206"/>
    </location>
</feature>
<keyword evidence="3 7" id="KW-1133">Transmembrane helix</keyword>
<dbReference type="GO" id="GO:0005886">
    <property type="term" value="C:plasma membrane"/>
    <property type="evidence" value="ECO:0007669"/>
    <property type="project" value="TreeGrafter"/>
</dbReference>
<feature type="transmembrane region" description="Helical" evidence="7">
    <location>
        <begin position="253"/>
        <end position="278"/>
    </location>
</feature>
<evidence type="ECO:0000256" key="7">
    <source>
        <dbReference type="SAM" id="Phobius"/>
    </source>
</evidence>
<dbReference type="GO" id="GO:0015499">
    <property type="term" value="F:formate transmembrane transporter activity"/>
    <property type="evidence" value="ECO:0007669"/>
    <property type="project" value="TreeGrafter"/>
</dbReference>
<evidence type="ECO:0000313" key="9">
    <source>
        <dbReference type="Proteomes" id="UP000660262"/>
    </source>
</evidence>
<dbReference type="Proteomes" id="UP000660262">
    <property type="component" value="Unassembled WGS sequence"/>
</dbReference>
<reference evidence="8" key="1">
    <citation type="submission" date="2020-10" db="EMBL/GenBank/DDBJ databases">
        <title>Unveiling of a novel bifunctional photoreceptor, Dualchrome1, isolated from a cosmopolitan green alga.</title>
        <authorList>
            <person name="Suzuki S."/>
            <person name="Kawachi M."/>
        </authorList>
    </citation>
    <scope>NUCLEOTIDE SEQUENCE</scope>
    <source>
        <strain evidence="8">NIES 2893</strain>
    </source>
</reference>
<dbReference type="Gene3D" id="1.20.1080.10">
    <property type="entry name" value="Glycerol uptake facilitator protein"/>
    <property type="match status" value="1"/>
</dbReference>
<comment type="caution">
    <text evidence="8">The sequence shown here is derived from an EMBL/GenBank/DDBJ whole genome shotgun (WGS) entry which is preliminary data.</text>
</comment>
<dbReference type="EMBL" id="BNJQ01000015">
    <property type="protein sequence ID" value="GHP07124.1"/>
    <property type="molecule type" value="Genomic_DNA"/>
</dbReference>